<gene>
    <name evidence="10 12" type="primary">purH</name>
    <name evidence="12" type="ORF">JD276_11685</name>
</gene>
<evidence type="ECO:0000259" key="11">
    <source>
        <dbReference type="PROSITE" id="PS51855"/>
    </source>
</evidence>
<dbReference type="FunFam" id="3.40.50.1380:FF:000001">
    <property type="entry name" value="Bifunctional purine biosynthesis protein PurH"/>
    <property type="match status" value="1"/>
</dbReference>
<dbReference type="HAMAP" id="MF_00139">
    <property type="entry name" value="PurH"/>
    <property type="match status" value="1"/>
</dbReference>
<evidence type="ECO:0000256" key="10">
    <source>
        <dbReference type="HAMAP-Rule" id="MF_00139"/>
    </source>
</evidence>
<evidence type="ECO:0000313" key="13">
    <source>
        <dbReference type="Proteomes" id="UP000608530"/>
    </source>
</evidence>
<organism evidence="12 13">
    <name type="scientific">Leucobacter chromiisoli</name>
    <dbReference type="NCBI Taxonomy" id="2796471"/>
    <lineage>
        <taxon>Bacteria</taxon>
        <taxon>Bacillati</taxon>
        <taxon>Actinomycetota</taxon>
        <taxon>Actinomycetes</taxon>
        <taxon>Micrococcales</taxon>
        <taxon>Microbacteriaceae</taxon>
        <taxon>Leucobacter</taxon>
    </lineage>
</organism>
<keyword evidence="6 10" id="KW-0378">Hydrolase</keyword>
<comment type="caution">
    <text evidence="12">The sequence shown here is derived from an EMBL/GenBank/DDBJ whole genome shotgun (WGS) entry which is preliminary data.</text>
</comment>
<dbReference type="PANTHER" id="PTHR11692:SF0">
    <property type="entry name" value="BIFUNCTIONAL PURINE BIOSYNTHESIS PROTEIN ATIC"/>
    <property type="match status" value="1"/>
</dbReference>
<dbReference type="GO" id="GO:0003937">
    <property type="term" value="F:IMP cyclohydrolase activity"/>
    <property type="evidence" value="ECO:0007669"/>
    <property type="project" value="UniProtKB-UniRule"/>
</dbReference>
<dbReference type="EC" id="3.5.4.10" evidence="10"/>
<comment type="similarity">
    <text evidence="3 10">Belongs to the PurH family.</text>
</comment>
<dbReference type="Proteomes" id="UP000608530">
    <property type="component" value="Unassembled WGS sequence"/>
</dbReference>
<keyword evidence="5 10" id="KW-0658">Purine biosynthesis</keyword>
<reference evidence="12" key="1">
    <citation type="submission" date="2020-12" db="EMBL/GenBank/DDBJ databases">
        <title>Leucobacter sp. CAS1, isolated from Chromium sludge.</title>
        <authorList>
            <person name="Xu Z."/>
        </authorList>
    </citation>
    <scope>NUCLEOTIDE SEQUENCE</scope>
    <source>
        <strain evidence="12">CSA1</strain>
    </source>
</reference>
<sequence length="552" mass="58533">MAVKSHDPSLYEHRDVVPVRRALISVSDKTRLLDLAAALAEAGVEIVSTGSTASTIREAGHPVTDVSEVTGFAEALDGRVKTLHPAVHSGLLADLRLADHRRQLEELGFAPFELVVVNLYPFDETVAAGKPAADIVENVDIGGPAMVRATAKNHANAAIVVSPLRYDEVIEAVRTGGTTLELRRSLATEAFVHTAQYDASVANWFLEQEERAWSDATLDDDAQADASVDSIFEGADGYVGYEVFGLREAVLRYGENSHQRGALFTESDGTGIAQATQLHGKEMSYNNFVDADAALRAAFDHERPAVAIIKHANPCGIAVAPEDAADPIAAAHELAHACDPVSAFGGVIAANRVVTAQMAETVSGIFTEVIVAPGFEPEALAILTRKKNVRLLVLPADFAPNPVELRQVSGGFLLQDADRAFAPAAEWELATGEPADAETLAELEFAWRACRAVKSNAILLTKDGASVGVGMGQVNRVDSCRLAVERAGERAAGSVAASDAFFPFADGLQVLLDAGVRAVVQPGGSVRDPEVVEAAKAAGVTMYFTGERHFFH</sequence>
<feature type="domain" description="MGS-like" evidence="11">
    <location>
        <begin position="15"/>
        <end position="161"/>
    </location>
</feature>
<comment type="pathway">
    <text evidence="1 10">Purine metabolism; IMP biosynthesis via de novo pathway; IMP from 5-formamido-1-(5-phospho-D-ribosyl)imidazole-4-carboxamide: step 1/1.</text>
</comment>
<comment type="pathway">
    <text evidence="2 10">Purine metabolism; IMP biosynthesis via de novo pathway; 5-formamido-1-(5-phospho-D-ribosyl)imidazole-4-carboxamide from 5-amino-1-(5-phospho-D-ribosyl)imidazole-4-carboxamide (10-formyl THF route): step 1/1.</text>
</comment>
<evidence type="ECO:0000313" key="12">
    <source>
        <dbReference type="EMBL" id="MBK0419695.1"/>
    </source>
</evidence>
<dbReference type="Gene3D" id="3.40.140.20">
    <property type="match status" value="2"/>
</dbReference>
<dbReference type="AlphaFoldDB" id="A0A934Q9D1"/>
<dbReference type="EC" id="2.1.2.3" evidence="10"/>
<dbReference type="GO" id="GO:0005829">
    <property type="term" value="C:cytosol"/>
    <property type="evidence" value="ECO:0007669"/>
    <property type="project" value="TreeGrafter"/>
</dbReference>
<dbReference type="SUPFAM" id="SSF52335">
    <property type="entry name" value="Methylglyoxal synthase-like"/>
    <property type="match status" value="1"/>
</dbReference>
<comment type="catalytic activity">
    <reaction evidence="9 10">
        <text>IMP + H2O = 5-formamido-1-(5-phospho-D-ribosyl)imidazole-4-carboxamide</text>
        <dbReference type="Rhea" id="RHEA:18445"/>
        <dbReference type="ChEBI" id="CHEBI:15377"/>
        <dbReference type="ChEBI" id="CHEBI:58053"/>
        <dbReference type="ChEBI" id="CHEBI:58467"/>
        <dbReference type="EC" id="3.5.4.10"/>
    </reaction>
</comment>
<evidence type="ECO:0000256" key="1">
    <source>
        <dbReference type="ARBA" id="ARBA00004844"/>
    </source>
</evidence>
<dbReference type="InterPro" id="IPR002695">
    <property type="entry name" value="PurH-like"/>
</dbReference>
<proteinExistence type="inferred from homology"/>
<dbReference type="Pfam" id="PF01808">
    <property type="entry name" value="AICARFT_IMPCHas"/>
    <property type="match status" value="1"/>
</dbReference>
<comment type="domain">
    <text evidence="10">The IMP cyclohydrolase activity resides in the N-terminal region.</text>
</comment>
<evidence type="ECO:0000256" key="3">
    <source>
        <dbReference type="ARBA" id="ARBA00007667"/>
    </source>
</evidence>
<evidence type="ECO:0000256" key="6">
    <source>
        <dbReference type="ARBA" id="ARBA00022801"/>
    </source>
</evidence>
<dbReference type="CDD" id="cd01421">
    <property type="entry name" value="IMPCH"/>
    <property type="match status" value="1"/>
</dbReference>
<evidence type="ECO:0000256" key="7">
    <source>
        <dbReference type="ARBA" id="ARBA00023268"/>
    </source>
</evidence>
<evidence type="ECO:0000256" key="2">
    <source>
        <dbReference type="ARBA" id="ARBA00004954"/>
    </source>
</evidence>
<dbReference type="Pfam" id="PF02142">
    <property type="entry name" value="MGS"/>
    <property type="match status" value="1"/>
</dbReference>
<dbReference type="NCBIfam" id="NF002049">
    <property type="entry name" value="PRK00881.1"/>
    <property type="match status" value="1"/>
</dbReference>
<dbReference type="InterPro" id="IPR016193">
    <property type="entry name" value="Cytidine_deaminase-like"/>
</dbReference>
<dbReference type="InterPro" id="IPR024051">
    <property type="entry name" value="AICAR_Tfase_dup_dom_sf"/>
</dbReference>
<dbReference type="NCBIfam" id="TIGR00355">
    <property type="entry name" value="purH"/>
    <property type="match status" value="1"/>
</dbReference>
<dbReference type="GO" id="GO:0004643">
    <property type="term" value="F:phosphoribosylaminoimidazolecarboxamide formyltransferase activity"/>
    <property type="evidence" value="ECO:0007669"/>
    <property type="project" value="UniProtKB-UniRule"/>
</dbReference>
<dbReference type="Gene3D" id="3.40.50.1380">
    <property type="entry name" value="Methylglyoxal synthase-like domain"/>
    <property type="match status" value="1"/>
</dbReference>
<dbReference type="InterPro" id="IPR011607">
    <property type="entry name" value="MGS-like_dom"/>
</dbReference>
<evidence type="ECO:0000256" key="8">
    <source>
        <dbReference type="ARBA" id="ARBA00050488"/>
    </source>
</evidence>
<dbReference type="SMART" id="SM00851">
    <property type="entry name" value="MGS"/>
    <property type="match status" value="1"/>
</dbReference>
<dbReference type="PROSITE" id="PS51855">
    <property type="entry name" value="MGS"/>
    <property type="match status" value="1"/>
</dbReference>
<protein>
    <recommendedName>
        <fullName evidence="10">Bifunctional purine biosynthesis protein PurH</fullName>
    </recommendedName>
    <domain>
        <recommendedName>
            <fullName evidence="10">Phosphoribosylaminoimidazolecarboxamide formyltransferase</fullName>
            <ecNumber evidence="10">2.1.2.3</ecNumber>
        </recommendedName>
        <alternativeName>
            <fullName evidence="10">AICAR transformylase</fullName>
        </alternativeName>
    </domain>
    <domain>
        <recommendedName>
            <fullName evidence="10">IMP cyclohydrolase</fullName>
            <ecNumber evidence="10">3.5.4.10</ecNumber>
        </recommendedName>
        <alternativeName>
            <fullName evidence="10">ATIC</fullName>
        </alternativeName>
        <alternativeName>
            <fullName evidence="10">IMP synthase</fullName>
        </alternativeName>
        <alternativeName>
            <fullName evidence="10">Inosinicase</fullName>
        </alternativeName>
    </domain>
</protein>
<dbReference type="InterPro" id="IPR036914">
    <property type="entry name" value="MGS-like_dom_sf"/>
</dbReference>
<evidence type="ECO:0000256" key="4">
    <source>
        <dbReference type="ARBA" id="ARBA00022679"/>
    </source>
</evidence>
<keyword evidence="4 10" id="KW-0808">Transferase</keyword>
<dbReference type="SUPFAM" id="SSF53927">
    <property type="entry name" value="Cytidine deaminase-like"/>
    <property type="match status" value="1"/>
</dbReference>
<name>A0A934Q9D1_9MICO</name>
<keyword evidence="13" id="KW-1185">Reference proteome</keyword>
<dbReference type="SMART" id="SM00798">
    <property type="entry name" value="AICARFT_IMPCHas"/>
    <property type="match status" value="1"/>
</dbReference>
<dbReference type="FunFam" id="3.40.140.20:FF:000001">
    <property type="entry name" value="Bifunctional purine biosynthesis protein PurH"/>
    <property type="match status" value="1"/>
</dbReference>
<dbReference type="PIRSF" id="PIRSF000414">
    <property type="entry name" value="AICARFT_IMPCHas"/>
    <property type="match status" value="1"/>
</dbReference>
<dbReference type="RefSeq" id="WP_200115834.1">
    <property type="nucleotide sequence ID" value="NZ_JAEHOH010000015.1"/>
</dbReference>
<dbReference type="PANTHER" id="PTHR11692">
    <property type="entry name" value="BIFUNCTIONAL PURINE BIOSYNTHESIS PROTEIN PURH"/>
    <property type="match status" value="1"/>
</dbReference>
<keyword evidence="7 10" id="KW-0511">Multifunctional enzyme</keyword>
<comment type="catalytic activity">
    <reaction evidence="8 10">
        <text>(6R)-10-formyltetrahydrofolate + 5-amino-1-(5-phospho-beta-D-ribosyl)imidazole-4-carboxamide = 5-formamido-1-(5-phospho-D-ribosyl)imidazole-4-carboxamide + (6S)-5,6,7,8-tetrahydrofolate</text>
        <dbReference type="Rhea" id="RHEA:22192"/>
        <dbReference type="ChEBI" id="CHEBI:57453"/>
        <dbReference type="ChEBI" id="CHEBI:58467"/>
        <dbReference type="ChEBI" id="CHEBI:58475"/>
        <dbReference type="ChEBI" id="CHEBI:195366"/>
        <dbReference type="EC" id="2.1.2.3"/>
    </reaction>
</comment>
<evidence type="ECO:0000256" key="9">
    <source>
        <dbReference type="ARBA" id="ARBA00050687"/>
    </source>
</evidence>
<evidence type="ECO:0000256" key="5">
    <source>
        <dbReference type="ARBA" id="ARBA00022755"/>
    </source>
</evidence>
<dbReference type="GO" id="GO:0006189">
    <property type="term" value="P:'de novo' IMP biosynthetic process"/>
    <property type="evidence" value="ECO:0007669"/>
    <property type="project" value="UniProtKB-UniRule"/>
</dbReference>
<dbReference type="EMBL" id="JAEHOH010000015">
    <property type="protein sequence ID" value="MBK0419695.1"/>
    <property type="molecule type" value="Genomic_DNA"/>
</dbReference>
<accession>A0A934Q9D1</accession>